<protein>
    <submittedName>
        <fullName evidence="1">Uncharacterized protein</fullName>
    </submittedName>
</protein>
<evidence type="ECO:0000313" key="2">
    <source>
        <dbReference type="Proteomes" id="UP000644507"/>
    </source>
</evidence>
<sequence length="188" mass="20148">MNNILLLAGLGTLVVLSSCKDKETVSVEPTEVGETSLSLESYLLKEAPENPVAISQVFANPTPGTKVTVTGEVMGRSEPFVENRAMLVLGDPTKIIPCNRNDDDHCETPWDVCCDDPDVIKTSIATIQILDNEGMPVKEGLKGLGGIQELTTLTVVGTIAEGSNEQNLIINAEGIHVGETDEFMTKNH</sequence>
<comment type="caution">
    <text evidence="1">The sequence shown here is derived from an EMBL/GenBank/DDBJ whole genome shotgun (WGS) entry which is preliminary data.</text>
</comment>
<keyword evidence="2" id="KW-1185">Reference proteome</keyword>
<dbReference type="AlphaFoldDB" id="A0A918TS99"/>
<accession>A0A918TS99</accession>
<organism evidence="1 2">
    <name type="scientific">Roseibacillus persicicus</name>
    <dbReference type="NCBI Taxonomy" id="454148"/>
    <lineage>
        <taxon>Bacteria</taxon>
        <taxon>Pseudomonadati</taxon>
        <taxon>Verrucomicrobiota</taxon>
        <taxon>Verrucomicrobiia</taxon>
        <taxon>Verrucomicrobiales</taxon>
        <taxon>Verrucomicrobiaceae</taxon>
        <taxon>Roseibacillus</taxon>
    </lineage>
</organism>
<gene>
    <name evidence="1" type="ORF">GCM10007100_28890</name>
</gene>
<dbReference type="RefSeq" id="WP_189571235.1">
    <property type="nucleotide sequence ID" value="NZ_BMXI01000012.1"/>
</dbReference>
<name>A0A918TS99_9BACT</name>
<evidence type="ECO:0000313" key="1">
    <source>
        <dbReference type="EMBL" id="GHC59850.1"/>
    </source>
</evidence>
<dbReference type="EMBL" id="BMXI01000012">
    <property type="protein sequence ID" value="GHC59850.1"/>
    <property type="molecule type" value="Genomic_DNA"/>
</dbReference>
<reference evidence="1" key="1">
    <citation type="journal article" date="2014" name="Int. J. Syst. Evol. Microbiol.">
        <title>Complete genome sequence of Corynebacterium casei LMG S-19264T (=DSM 44701T), isolated from a smear-ripened cheese.</title>
        <authorList>
            <consortium name="US DOE Joint Genome Institute (JGI-PGF)"/>
            <person name="Walter F."/>
            <person name="Albersmeier A."/>
            <person name="Kalinowski J."/>
            <person name="Ruckert C."/>
        </authorList>
    </citation>
    <scope>NUCLEOTIDE SEQUENCE</scope>
    <source>
        <strain evidence="1">KCTC 12988</strain>
    </source>
</reference>
<reference evidence="1" key="2">
    <citation type="submission" date="2020-09" db="EMBL/GenBank/DDBJ databases">
        <authorList>
            <person name="Sun Q."/>
            <person name="Kim S."/>
        </authorList>
    </citation>
    <scope>NUCLEOTIDE SEQUENCE</scope>
    <source>
        <strain evidence="1">KCTC 12988</strain>
    </source>
</reference>
<dbReference type="Proteomes" id="UP000644507">
    <property type="component" value="Unassembled WGS sequence"/>
</dbReference>
<proteinExistence type="predicted"/>